<dbReference type="PROSITE" id="PS01096">
    <property type="entry name" value="PPIC_PPIASE_1"/>
    <property type="match status" value="1"/>
</dbReference>
<keyword evidence="5 8" id="KW-0697">Rotamase</keyword>
<comment type="similarity">
    <text evidence="2">Belongs to the PpiC/parvulin rotamase family.</text>
</comment>
<proteinExistence type="inferred from homology"/>
<dbReference type="RefSeq" id="WP_163466407.1">
    <property type="nucleotide sequence ID" value="NZ_JAAAMG010000047.1"/>
</dbReference>
<evidence type="ECO:0000256" key="9">
    <source>
        <dbReference type="SAM" id="MobiDB-lite"/>
    </source>
</evidence>
<dbReference type="Pfam" id="PF13616">
    <property type="entry name" value="Rotamase_3"/>
    <property type="match status" value="1"/>
</dbReference>
<keyword evidence="10" id="KW-0732">Signal</keyword>
<dbReference type="AlphaFoldDB" id="A0A6N9TE57"/>
<comment type="caution">
    <text evidence="12">The sequence shown here is derived from an EMBL/GenBank/DDBJ whole genome shotgun (WGS) entry which is preliminary data.</text>
</comment>
<evidence type="ECO:0000256" key="3">
    <source>
        <dbReference type="ARBA" id="ARBA00013194"/>
    </source>
</evidence>
<accession>A0A6N9TE57</accession>
<dbReference type="InterPro" id="IPR000297">
    <property type="entry name" value="PPIase_PpiC"/>
</dbReference>
<name>A0A6N9TE57_9HYPH</name>
<gene>
    <name evidence="12" type="ORF">GTK09_26575</name>
</gene>
<comment type="catalytic activity">
    <reaction evidence="1">
        <text>[protein]-peptidylproline (omega=180) = [protein]-peptidylproline (omega=0)</text>
        <dbReference type="Rhea" id="RHEA:16237"/>
        <dbReference type="Rhea" id="RHEA-COMP:10747"/>
        <dbReference type="Rhea" id="RHEA-COMP:10748"/>
        <dbReference type="ChEBI" id="CHEBI:83833"/>
        <dbReference type="ChEBI" id="CHEBI:83834"/>
        <dbReference type="EC" id="5.2.1.8"/>
    </reaction>
</comment>
<evidence type="ECO:0000259" key="11">
    <source>
        <dbReference type="PROSITE" id="PS50198"/>
    </source>
</evidence>
<keyword evidence="13" id="KW-1185">Reference proteome</keyword>
<keyword evidence="8 12" id="KW-0413">Isomerase</keyword>
<dbReference type="Proteomes" id="UP000469011">
    <property type="component" value="Unassembled WGS sequence"/>
</dbReference>
<dbReference type="InterPro" id="IPR023058">
    <property type="entry name" value="PPIase_PpiC_CS"/>
</dbReference>
<evidence type="ECO:0000313" key="12">
    <source>
        <dbReference type="EMBL" id="NDW07959.1"/>
    </source>
</evidence>
<evidence type="ECO:0000256" key="5">
    <source>
        <dbReference type="ARBA" id="ARBA00023110"/>
    </source>
</evidence>
<dbReference type="EC" id="5.2.1.8" evidence="3"/>
<dbReference type="InterPro" id="IPR027304">
    <property type="entry name" value="Trigger_fact/SurA_dom_sf"/>
</dbReference>
<dbReference type="InterPro" id="IPR050245">
    <property type="entry name" value="PrsA_foldase"/>
</dbReference>
<dbReference type="InterPro" id="IPR046357">
    <property type="entry name" value="PPIase_dom_sf"/>
</dbReference>
<reference evidence="12 13" key="1">
    <citation type="submission" date="2020-01" db="EMBL/GenBank/DDBJ databases">
        <title>Jiella pacifica sp. nov.</title>
        <authorList>
            <person name="Xue Z."/>
            <person name="Zhu S."/>
            <person name="Chen J."/>
            <person name="Yang J."/>
        </authorList>
    </citation>
    <scope>NUCLEOTIDE SEQUENCE [LARGE SCALE GENOMIC DNA]</scope>
    <source>
        <strain evidence="12 13">40Bstr34</strain>
    </source>
</reference>
<feature type="domain" description="PpiC" evidence="11">
    <location>
        <begin position="153"/>
        <end position="244"/>
    </location>
</feature>
<evidence type="ECO:0000256" key="10">
    <source>
        <dbReference type="SAM" id="SignalP"/>
    </source>
</evidence>
<evidence type="ECO:0000256" key="4">
    <source>
        <dbReference type="ARBA" id="ARBA00018370"/>
    </source>
</evidence>
<dbReference type="PANTHER" id="PTHR47245:SF2">
    <property type="entry name" value="PEPTIDYL-PROLYL CIS-TRANS ISOMERASE HP_0175-RELATED"/>
    <property type="match status" value="1"/>
</dbReference>
<organism evidence="12 13">
    <name type="scientific">Jiella pacifica</name>
    <dbReference type="NCBI Taxonomy" id="2696469"/>
    <lineage>
        <taxon>Bacteria</taxon>
        <taxon>Pseudomonadati</taxon>
        <taxon>Pseudomonadota</taxon>
        <taxon>Alphaproteobacteria</taxon>
        <taxon>Hyphomicrobiales</taxon>
        <taxon>Aurantimonadaceae</taxon>
        <taxon>Jiella</taxon>
    </lineage>
</organism>
<dbReference type="SUPFAM" id="SSF54534">
    <property type="entry name" value="FKBP-like"/>
    <property type="match status" value="1"/>
</dbReference>
<dbReference type="Gene3D" id="3.10.50.40">
    <property type="match status" value="1"/>
</dbReference>
<evidence type="ECO:0000256" key="2">
    <source>
        <dbReference type="ARBA" id="ARBA00007656"/>
    </source>
</evidence>
<dbReference type="EMBL" id="JAAAMG010000047">
    <property type="protein sequence ID" value="NDW07959.1"/>
    <property type="molecule type" value="Genomic_DNA"/>
</dbReference>
<feature type="chain" id="PRO_5027070229" description="Parvulin-like PPIase" evidence="10">
    <location>
        <begin position="25"/>
        <end position="315"/>
    </location>
</feature>
<evidence type="ECO:0000256" key="7">
    <source>
        <dbReference type="ARBA" id="ARBA00031484"/>
    </source>
</evidence>
<evidence type="ECO:0000256" key="1">
    <source>
        <dbReference type="ARBA" id="ARBA00000971"/>
    </source>
</evidence>
<dbReference type="PROSITE" id="PS50198">
    <property type="entry name" value="PPIC_PPIASE_2"/>
    <property type="match status" value="1"/>
</dbReference>
<evidence type="ECO:0000313" key="13">
    <source>
        <dbReference type="Proteomes" id="UP000469011"/>
    </source>
</evidence>
<dbReference type="GO" id="GO:0003755">
    <property type="term" value="F:peptidyl-prolyl cis-trans isomerase activity"/>
    <property type="evidence" value="ECO:0007669"/>
    <property type="project" value="UniProtKB-KW"/>
</dbReference>
<sequence length="315" mass="34548">MTSLRIRGFAAAAVVAGLMAPVMAQVPAPAPSSPSSEQQALANDDAVVATVNGQPILRSEVLDAISSLPPQYQQVPIEALISQMAEQIAAVRLVAEKAYEAGLQNDPEVQDRIKKEERRIVGDVWLQRELDRRMTDQAFQGAFEDYLANNPPQEQLKARHILVESEDKARELIEQLESGAKFEDLARENTTDPSGKQAGGDLGWFAKGQMVSAFEEAAFELDAGEFTTEPVETPFGWHVILVEEKRIPPQPSMQEIKPQLHEQLLRTLVPQIMAEVKQGADIQMMDVEGEVPIPREAEPAEPISGPVVDGAESQQ</sequence>
<dbReference type="SUPFAM" id="SSF109998">
    <property type="entry name" value="Triger factor/SurA peptide-binding domain-like"/>
    <property type="match status" value="1"/>
</dbReference>
<protein>
    <recommendedName>
        <fullName evidence="4">Parvulin-like PPIase</fullName>
        <ecNumber evidence="3">5.2.1.8</ecNumber>
    </recommendedName>
    <alternativeName>
        <fullName evidence="6">Peptidyl-prolyl cis-trans isomerase plp</fullName>
    </alternativeName>
    <alternativeName>
        <fullName evidence="7">Rotamase plp</fullName>
    </alternativeName>
</protein>
<evidence type="ECO:0000256" key="6">
    <source>
        <dbReference type="ARBA" id="ARBA00030642"/>
    </source>
</evidence>
<feature type="signal peptide" evidence="10">
    <location>
        <begin position="1"/>
        <end position="24"/>
    </location>
</feature>
<dbReference type="PANTHER" id="PTHR47245">
    <property type="entry name" value="PEPTIDYLPROLYL ISOMERASE"/>
    <property type="match status" value="1"/>
</dbReference>
<evidence type="ECO:0000256" key="8">
    <source>
        <dbReference type="PROSITE-ProRule" id="PRU00278"/>
    </source>
</evidence>
<feature type="region of interest" description="Disordered" evidence="9">
    <location>
        <begin position="292"/>
        <end position="315"/>
    </location>
</feature>